<keyword evidence="2" id="KW-0963">Cytoplasm</keyword>
<sequence length="196" mass="20536">MVAQLILEGFVGEDPFTQTGVGEFLAFHQGEAVELVVNSPGGCAFTGAAVMASIEAHGKVTARVVGLAASAASLAIMGAARIVMHDAAHLMIHDPSSLTIGAAETHRKAADTLDKLSATYARAYARATGQPVARVADWMRAETWLTAEEAVTLHFADEIATGQVRACAMPSGFDLNAFKHTPEAVRMRFAGSNRAA</sequence>
<keyword evidence="4" id="KW-0378">Hydrolase</keyword>
<keyword evidence="3 7" id="KW-0645">Protease</keyword>
<organism evidence="7 8">
    <name type="scientific">Rhodobacter viridis</name>
    <dbReference type="NCBI Taxonomy" id="1054202"/>
    <lineage>
        <taxon>Bacteria</taxon>
        <taxon>Pseudomonadati</taxon>
        <taxon>Pseudomonadota</taxon>
        <taxon>Alphaproteobacteria</taxon>
        <taxon>Rhodobacterales</taxon>
        <taxon>Rhodobacter group</taxon>
        <taxon>Rhodobacter</taxon>
    </lineage>
</organism>
<accession>A0A318TT38</accession>
<keyword evidence="5" id="KW-0720">Serine protease</keyword>
<reference evidence="7 8" key="1">
    <citation type="submission" date="2018-06" db="EMBL/GenBank/DDBJ databases">
        <title>Genomic Encyclopedia of Type Strains, Phase III (KMG-III): the genomes of soil and plant-associated and newly described type strains.</title>
        <authorList>
            <person name="Whitman W."/>
        </authorList>
    </citation>
    <scope>NUCLEOTIDE SEQUENCE [LARGE SCALE GENOMIC DNA]</scope>
    <source>
        <strain evidence="7 8">JA737</strain>
    </source>
</reference>
<dbReference type="NCBIfam" id="NF045542">
    <property type="entry name" value="Clp_rel_HeadMat"/>
    <property type="match status" value="1"/>
</dbReference>
<protein>
    <recommendedName>
        <fullName evidence="6">ATP-dependent Clp protease proteolytic subunit</fullName>
    </recommendedName>
</protein>
<dbReference type="PANTHER" id="PTHR10381:SF70">
    <property type="entry name" value="ATP-DEPENDENT CLP PROTEASE PROTEOLYTIC SUBUNIT"/>
    <property type="match status" value="1"/>
</dbReference>
<proteinExistence type="inferred from homology"/>
<dbReference type="EMBL" id="QJTK01000015">
    <property type="protein sequence ID" value="PYF07824.1"/>
    <property type="molecule type" value="Genomic_DNA"/>
</dbReference>
<evidence type="ECO:0000256" key="1">
    <source>
        <dbReference type="ARBA" id="ARBA00007039"/>
    </source>
</evidence>
<dbReference type="Pfam" id="PF00574">
    <property type="entry name" value="CLP_protease"/>
    <property type="match status" value="1"/>
</dbReference>
<dbReference type="AlphaFoldDB" id="A0A318TT38"/>
<keyword evidence="8" id="KW-1185">Reference proteome</keyword>
<evidence type="ECO:0000256" key="3">
    <source>
        <dbReference type="ARBA" id="ARBA00022670"/>
    </source>
</evidence>
<dbReference type="GO" id="GO:0009368">
    <property type="term" value="C:endopeptidase Clp complex"/>
    <property type="evidence" value="ECO:0007669"/>
    <property type="project" value="TreeGrafter"/>
</dbReference>
<name>A0A318TT38_9RHOB</name>
<dbReference type="GO" id="GO:0051117">
    <property type="term" value="F:ATPase binding"/>
    <property type="evidence" value="ECO:0007669"/>
    <property type="project" value="TreeGrafter"/>
</dbReference>
<dbReference type="OrthoDB" id="9806592at2"/>
<evidence type="ECO:0000256" key="5">
    <source>
        <dbReference type="ARBA" id="ARBA00022825"/>
    </source>
</evidence>
<evidence type="ECO:0000256" key="6">
    <source>
        <dbReference type="RuleBase" id="RU003567"/>
    </source>
</evidence>
<evidence type="ECO:0000256" key="2">
    <source>
        <dbReference type="ARBA" id="ARBA00022490"/>
    </source>
</evidence>
<dbReference type="RefSeq" id="WP_110806737.1">
    <property type="nucleotide sequence ID" value="NZ_QJTK01000015.1"/>
</dbReference>
<gene>
    <name evidence="7" type="ORF">C8J30_11571</name>
</gene>
<dbReference type="GO" id="GO:0004176">
    <property type="term" value="F:ATP-dependent peptidase activity"/>
    <property type="evidence" value="ECO:0007669"/>
    <property type="project" value="InterPro"/>
</dbReference>
<dbReference type="Proteomes" id="UP000247727">
    <property type="component" value="Unassembled WGS sequence"/>
</dbReference>
<dbReference type="GO" id="GO:0006515">
    <property type="term" value="P:protein quality control for misfolded or incompletely synthesized proteins"/>
    <property type="evidence" value="ECO:0007669"/>
    <property type="project" value="TreeGrafter"/>
</dbReference>
<dbReference type="PANTHER" id="PTHR10381">
    <property type="entry name" value="ATP-DEPENDENT CLP PROTEASE PROTEOLYTIC SUBUNIT"/>
    <property type="match status" value="1"/>
</dbReference>
<comment type="similarity">
    <text evidence="1 6">Belongs to the peptidase S14 family.</text>
</comment>
<dbReference type="InterPro" id="IPR023562">
    <property type="entry name" value="ClpP/TepA"/>
</dbReference>
<dbReference type="SUPFAM" id="SSF52096">
    <property type="entry name" value="ClpP/crotonase"/>
    <property type="match status" value="1"/>
</dbReference>
<dbReference type="GO" id="GO:0004252">
    <property type="term" value="F:serine-type endopeptidase activity"/>
    <property type="evidence" value="ECO:0007669"/>
    <property type="project" value="InterPro"/>
</dbReference>
<dbReference type="Gene3D" id="3.90.226.10">
    <property type="entry name" value="2-enoyl-CoA Hydratase, Chain A, domain 1"/>
    <property type="match status" value="1"/>
</dbReference>
<dbReference type="PRINTS" id="PR00127">
    <property type="entry name" value="CLPPROTEASEP"/>
</dbReference>
<dbReference type="InterPro" id="IPR029045">
    <property type="entry name" value="ClpP/crotonase-like_dom_sf"/>
</dbReference>
<dbReference type="InterPro" id="IPR001907">
    <property type="entry name" value="ClpP"/>
</dbReference>
<evidence type="ECO:0000313" key="7">
    <source>
        <dbReference type="EMBL" id="PYF07824.1"/>
    </source>
</evidence>
<evidence type="ECO:0000256" key="4">
    <source>
        <dbReference type="ARBA" id="ARBA00022801"/>
    </source>
</evidence>
<evidence type="ECO:0000313" key="8">
    <source>
        <dbReference type="Proteomes" id="UP000247727"/>
    </source>
</evidence>
<comment type="caution">
    <text evidence="7">The sequence shown here is derived from an EMBL/GenBank/DDBJ whole genome shotgun (WGS) entry which is preliminary data.</text>
</comment>